<protein>
    <submittedName>
        <fullName evidence="1">Uncharacterized protein</fullName>
    </submittedName>
</protein>
<reference evidence="1" key="2">
    <citation type="submission" date="2024-06" db="UniProtKB">
        <authorList>
            <consortium name="EnsemblMetazoa"/>
        </authorList>
    </citation>
    <scope>IDENTIFICATION</scope>
</reference>
<dbReference type="GeneID" id="109587735"/>
<dbReference type="KEGG" id="aqu:109587735"/>
<sequence length="158" mass="17901">MATGGSGRDTQYEGRLLYEEKGLNEYVAIFTVAKDAGTLFDYRNRKHPKIVGLTQSINFTFVPQQDSTLISRGDYIELKFDTPQVKPTTGWIIKPHTVPCRIYRSDVDKVGTPGYPDPPCCSISIHATPDAVLRLHYTIPVEGVVKRYTLDIRRTLRR</sequence>
<name>A0AAN0JR89_AMPQE</name>
<reference evidence="2" key="1">
    <citation type="journal article" date="2010" name="Nature">
        <title>The Amphimedon queenslandica genome and the evolution of animal complexity.</title>
        <authorList>
            <person name="Srivastava M."/>
            <person name="Simakov O."/>
            <person name="Chapman J."/>
            <person name="Fahey B."/>
            <person name="Gauthier M.E."/>
            <person name="Mitros T."/>
            <person name="Richards G.S."/>
            <person name="Conaco C."/>
            <person name="Dacre M."/>
            <person name="Hellsten U."/>
            <person name="Larroux C."/>
            <person name="Putnam N.H."/>
            <person name="Stanke M."/>
            <person name="Adamska M."/>
            <person name="Darling A."/>
            <person name="Degnan S.M."/>
            <person name="Oakley T.H."/>
            <person name="Plachetzki D.C."/>
            <person name="Zhai Y."/>
            <person name="Adamski M."/>
            <person name="Calcino A."/>
            <person name="Cummins S.F."/>
            <person name="Goodstein D.M."/>
            <person name="Harris C."/>
            <person name="Jackson D.J."/>
            <person name="Leys S.P."/>
            <person name="Shu S."/>
            <person name="Woodcroft B.J."/>
            <person name="Vervoort M."/>
            <person name="Kosik K.S."/>
            <person name="Manning G."/>
            <person name="Degnan B.M."/>
            <person name="Rokhsar D.S."/>
        </authorList>
    </citation>
    <scope>NUCLEOTIDE SEQUENCE [LARGE SCALE GENOMIC DNA]</scope>
</reference>
<proteinExistence type="predicted"/>
<accession>A0AAN0JR89</accession>
<dbReference type="RefSeq" id="XP_019859519.1">
    <property type="nucleotide sequence ID" value="XM_020003960.1"/>
</dbReference>
<keyword evidence="2" id="KW-1185">Reference proteome</keyword>
<dbReference type="Proteomes" id="UP000007879">
    <property type="component" value="Unassembled WGS sequence"/>
</dbReference>
<dbReference type="AlphaFoldDB" id="A0AAN0JR89"/>
<evidence type="ECO:0000313" key="2">
    <source>
        <dbReference type="Proteomes" id="UP000007879"/>
    </source>
</evidence>
<dbReference type="EnsemblMetazoa" id="XM_020003960.1">
    <property type="protein sequence ID" value="XP_019859519.1"/>
    <property type="gene ID" value="LOC109587735"/>
</dbReference>
<organism evidence="1 2">
    <name type="scientific">Amphimedon queenslandica</name>
    <name type="common">Sponge</name>
    <dbReference type="NCBI Taxonomy" id="400682"/>
    <lineage>
        <taxon>Eukaryota</taxon>
        <taxon>Metazoa</taxon>
        <taxon>Porifera</taxon>
        <taxon>Demospongiae</taxon>
        <taxon>Heteroscleromorpha</taxon>
        <taxon>Haplosclerida</taxon>
        <taxon>Niphatidae</taxon>
        <taxon>Amphimedon</taxon>
    </lineage>
</organism>
<evidence type="ECO:0000313" key="1">
    <source>
        <dbReference type="EnsemblMetazoa" id="XP_019859519.1"/>
    </source>
</evidence>